<dbReference type="OrthoDB" id="295355at2759"/>
<keyword evidence="4" id="KW-1185">Reference proteome</keyword>
<feature type="coiled-coil region" evidence="1">
    <location>
        <begin position="36"/>
        <end position="70"/>
    </location>
</feature>
<feature type="compositionally biased region" description="Polar residues" evidence="2">
    <location>
        <begin position="197"/>
        <end position="206"/>
    </location>
</feature>
<dbReference type="GO" id="GO:0036064">
    <property type="term" value="C:ciliary basal body"/>
    <property type="evidence" value="ECO:0007669"/>
    <property type="project" value="TreeGrafter"/>
</dbReference>
<proteinExistence type="predicted"/>
<dbReference type="AlphaFoldDB" id="A0A8J8P3Z0"/>
<sequence>MSISASGEGVQFTQGSALQRYNSELTRYIENIRIGRDDLHDEISKDEEEKQHIETEISQLSERLAMLTDALIKKYEAREEFDRTIQETEQAFMKILESSQTLLHVLKKEDSALNKRKINVSTRKAAANKENFNAQSTQSPIEATTTTTHKRPVSKTKQYVLAGGQQQKLFQPSASLSHQQQQYQNQILGEHHHHNGQVVQDYTSSSGREDDEDDEDEDEEEDEESVEQQRR</sequence>
<gene>
    <name evidence="3" type="ORF">FGO68_gene14270</name>
</gene>
<feature type="region of interest" description="Disordered" evidence="2">
    <location>
        <begin position="171"/>
        <end position="231"/>
    </location>
</feature>
<feature type="compositionally biased region" description="Polar residues" evidence="2">
    <location>
        <begin position="130"/>
        <end position="147"/>
    </location>
</feature>
<dbReference type="Proteomes" id="UP000785679">
    <property type="component" value="Unassembled WGS sequence"/>
</dbReference>
<feature type="region of interest" description="Disordered" evidence="2">
    <location>
        <begin position="126"/>
        <end position="154"/>
    </location>
</feature>
<dbReference type="EMBL" id="RRYP01002058">
    <property type="protein sequence ID" value="TNV85181.1"/>
    <property type="molecule type" value="Genomic_DNA"/>
</dbReference>
<dbReference type="InterPro" id="IPR033362">
    <property type="entry name" value="SSNA1_fam"/>
</dbReference>
<organism evidence="3 4">
    <name type="scientific">Halteria grandinella</name>
    <dbReference type="NCBI Taxonomy" id="5974"/>
    <lineage>
        <taxon>Eukaryota</taxon>
        <taxon>Sar</taxon>
        <taxon>Alveolata</taxon>
        <taxon>Ciliophora</taxon>
        <taxon>Intramacronucleata</taxon>
        <taxon>Spirotrichea</taxon>
        <taxon>Stichotrichia</taxon>
        <taxon>Sporadotrichida</taxon>
        <taxon>Halteriidae</taxon>
        <taxon>Halteria</taxon>
    </lineage>
</organism>
<evidence type="ECO:0000256" key="2">
    <source>
        <dbReference type="SAM" id="MobiDB-lite"/>
    </source>
</evidence>
<protein>
    <submittedName>
        <fullName evidence="3">Uncharacterized protein</fullName>
    </submittedName>
</protein>
<evidence type="ECO:0000313" key="3">
    <source>
        <dbReference type="EMBL" id="TNV85181.1"/>
    </source>
</evidence>
<dbReference type="PANTHER" id="PTHR28661">
    <property type="entry name" value="SJOEGREN SYNDROME NUCLEAR AUTOANTIGEN 1"/>
    <property type="match status" value="1"/>
</dbReference>
<comment type="caution">
    <text evidence="3">The sequence shown here is derived from an EMBL/GenBank/DDBJ whole genome shotgun (WGS) entry which is preliminary data.</text>
</comment>
<dbReference type="PANTHER" id="PTHR28661:SF1">
    <property type="entry name" value="MICROTUBULE NUCLEATION FACTOR SSNA1"/>
    <property type="match status" value="1"/>
</dbReference>
<feature type="compositionally biased region" description="Acidic residues" evidence="2">
    <location>
        <begin position="209"/>
        <end position="231"/>
    </location>
</feature>
<keyword evidence="1" id="KW-0175">Coiled coil</keyword>
<evidence type="ECO:0000313" key="4">
    <source>
        <dbReference type="Proteomes" id="UP000785679"/>
    </source>
</evidence>
<evidence type="ECO:0000256" key="1">
    <source>
        <dbReference type="SAM" id="Coils"/>
    </source>
</evidence>
<accession>A0A8J8P3Z0</accession>
<name>A0A8J8P3Z0_HALGN</name>
<reference evidence="3" key="1">
    <citation type="submission" date="2019-06" db="EMBL/GenBank/DDBJ databases">
        <authorList>
            <person name="Zheng W."/>
        </authorList>
    </citation>
    <scope>NUCLEOTIDE SEQUENCE</scope>
    <source>
        <strain evidence="3">QDHG01</strain>
    </source>
</reference>